<dbReference type="GO" id="GO:0032958">
    <property type="term" value="P:inositol phosphate biosynthetic process"/>
    <property type="evidence" value="ECO:0007669"/>
    <property type="project" value="TreeGrafter"/>
</dbReference>
<evidence type="ECO:0000256" key="5">
    <source>
        <dbReference type="ARBA" id="ARBA00022741"/>
    </source>
</evidence>
<dbReference type="InterPro" id="IPR037446">
    <property type="entry name" value="His_Pase_VIP1"/>
</dbReference>
<dbReference type="GO" id="GO:0005829">
    <property type="term" value="C:cytosol"/>
    <property type="evidence" value="ECO:0007669"/>
    <property type="project" value="UniProtKB-SubCell"/>
</dbReference>
<comment type="function">
    <text evidence="10">Bifunctional inositol kinase that acts in concert with the IP6K kinases to synthesize the diphosphate group-containing inositol pyrophosphates diphosphoinositol pentakisphosphate, PP-InsP5, and bis-diphosphoinositol tetrakisphosphate, (PP)2-InsP4. PP-InsP5 and (PP)2-InsP4, also respectively called InsP7 and InsP8, may regulate a variety of cellular processes, including apoptosis, vesicle trafficking, cytoskeletal dynamics, and exocytosis. Phosphorylates inositol hexakisphosphate (InsP6).</text>
</comment>
<feature type="region of interest" description="Disordered" evidence="11">
    <location>
        <begin position="1061"/>
        <end position="1080"/>
    </location>
</feature>
<dbReference type="InterPro" id="IPR000560">
    <property type="entry name" value="His_Pase_clade-2"/>
</dbReference>
<dbReference type="InterPro" id="IPR033379">
    <property type="entry name" value="Acid_Pase_AS"/>
</dbReference>
<keyword evidence="5 10" id="KW-0547">Nucleotide-binding</keyword>
<evidence type="ECO:0000313" key="13">
    <source>
        <dbReference type="Proteomes" id="UP000694844"/>
    </source>
</evidence>
<evidence type="ECO:0000256" key="2">
    <source>
        <dbReference type="ARBA" id="ARBA00005609"/>
    </source>
</evidence>
<keyword evidence="7 10" id="KW-0067">ATP-binding</keyword>
<name>A0A8B8AMC0_CRAVI</name>
<dbReference type="GO" id="GO:0006020">
    <property type="term" value="P:inositol metabolic process"/>
    <property type="evidence" value="ECO:0007669"/>
    <property type="project" value="TreeGrafter"/>
</dbReference>
<dbReference type="FunFam" id="3.30.470.20:FF:000003">
    <property type="entry name" value="Inositol hexakisphosphate and diphosphoinositol-pentakisphosphate kinase"/>
    <property type="match status" value="1"/>
</dbReference>
<dbReference type="PROSITE" id="PS00616">
    <property type="entry name" value="HIS_ACID_PHOSPHAT_1"/>
    <property type="match status" value="1"/>
</dbReference>
<proteinExistence type="inferred from homology"/>
<dbReference type="Pfam" id="PF18086">
    <property type="entry name" value="PPIP5K2_N"/>
    <property type="match status" value="1"/>
</dbReference>
<evidence type="ECO:0000313" key="14">
    <source>
        <dbReference type="RefSeq" id="XP_022292345.1"/>
    </source>
</evidence>
<dbReference type="GO" id="GO:0033857">
    <property type="term" value="F:5-diphosphoinositol pentakisphosphate 1-kinase activity"/>
    <property type="evidence" value="ECO:0007669"/>
    <property type="project" value="TreeGrafter"/>
</dbReference>
<dbReference type="InterPro" id="IPR029033">
    <property type="entry name" value="His_PPase_superfam"/>
</dbReference>
<keyword evidence="3 10" id="KW-0963">Cytoplasm</keyword>
<dbReference type="CDD" id="cd07061">
    <property type="entry name" value="HP_HAP_like"/>
    <property type="match status" value="1"/>
</dbReference>
<evidence type="ECO:0000256" key="4">
    <source>
        <dbReference type="ARBA" id="ARBA00022679"/>
    </source>
</evidence>
<evidence type="ECO:0000256" key="9">
    <source>
        <dbReference type="ARBA" id="ARBA00034629"/>
    </source>
</evidence>
<evidence type="ECO:0000256" key="1">
    <source>
        <dbReference type="ARBA" id="ARBA00004514"/>
    </source>
</evidence>
<evidence type="ECO:0000256" key="8">
    <source>
        <dbReference type="ARBA" id="ARBA00033696"/>
    </source>
</evidence>
<dbReference type="FunFam" id="3.40.50.11950:FF:000003">
    <property type="entry name" value="Inositol hexakisphosphate and diphosphoinositol-pentakisphosphate kinase"/>
    <property type="match status" value="1"/>
</dbReference>
<dbReference type="OrthoDB" id="18042at2759"/>
<keyword evidence="4 10" id="KW-0808">Transferase</keyword>
<feature type="compositionally biased region" description="Low complexity" evidence="11">
    <location>
        <begin position="1369"/>
        <end position="1383"/>
    </location>
</feature>
<evidence type="ECO:0000256" key="10">
    <source>
        <dbReference type="RuleBase" id="RU365032"/>
    </source>
</evidence>
<dbReference type="PANTHER" id="PTHR12750:SF9">
    <property type="entry name" value="INOSITOL HEXAKISPHOSPHATE AND DIPHOSPHOINOSITOL-PENTAKISPHOSPHATE KINASE"/>
    <property type="match status" value="1"/>
</dbReference>
<dbReference type="PANTHER" id="PTHR12750">
    <property type="entry name" value="DIPHOSPHOINOSITOL PENTAKISPHOSPHATE KINASE"/>
    <property type="match status" value="1"/>
</dbReference>
<sequence>MIEMEETWPSRSPTDLSPGGSDGPPMFFVGEDILIKGKGENLFEELPDGKKIILGVCAMQKKSNSKPMHEILDRLEKFMQMQTMIFDEDTILNKPIEDWPIVDVLISFFSAGFPLDKAIEYTKLRQPFVINDLESQYTLLDRREVYKTLFENEILHPRYTVLNRKEDDSTDSQVVVSDDTIEVDGETFHKPFVEKPVSAEDHNIIIYFPQSAGGGSQKLFRKVLLGHPPQNVHYNGLWTYLQTDPFPIGSRSSVYSHASRLRKTGSYVYEDFMPTDGTDVKVYTVGPDYAHAEARKSPALDGKVERDEHGKEVRFPVLLSAKEKMLARKVSLAFKQTVCGFDLLRANGKSYVCDVNGFSFVKNSTKYYDDCAKILGTMIMRALAPQLHIPWVLGSAPEDIPVVPTTSGSMMELRCVTAVIRHGDRTPKQKMKMEVKHRKFFELFEKYDGYRKGHLKLKKPKQLQEVLDIARFLLTENEKSSDPEVCEKKAKLQQLKLVLEMYGHFSGINRKVQLKYQPFGHRKSKRSSSEDDDVPHPPSLLLIVKWGGELTPAGKVQAEELGKAFRTLYPGGQGQFETPGLGFLRLHSTFRHDLKIYASDEGRVQMTAAAFTKGLLALEGELPPILVQMVKSANTNGLLDKQGETSKYQQVVKERLTQMLNEDSDFDEEDYNKLAPTNSESLVKALDFIKNPRKLCEHVYSMVKELTAKIRLLKLEHRTRDLKLYHGESWELLIRRWAKLEKDFKMKDGRFDVSKIPDIYDCIKYDLQHNQKTIQYEGAKELFDCSKALADIVIPQEYGITIDEKLHISQSVCSPLMRKIRSDFEQCVCPNEEDESTRLNSLYSLGVSSPERFVRTRLYFTSESHIHSLLNMLRYGGLRDENAEEQWRKALEFISNTPELNYMTQIIIMMFEDPSKGVTSDERFHIELHFSPGAYSYGEKGFHYPLMQSRSMSYKNPNRSLVNPNVVNELEEETKFPKHSSTYEWFKSTKDVLDRPCSAPMIIQEQEELEEADIFEHAHNNVHNRDEILAQAEQGDYKSGSPEPVKESKFISGPVKDLEVKPEQVNTSKFKTEPVSEARLKSENEIKLKAESISEYQAKSESVNGSKFKTEAVSEEKLKSEAAAKDSKFSTSKVSEPTCKSPNPEIPEWDWGSDPEHDDEKKLKNEKPSSLPIIASVSEPIEIVSSSPNSHPELESIAVRRTTSRVRFVGPVEPVRSQSLEEKRSRSLEDKPAEPKSDRHDLYDRHYLTVHLPLASNKRRNTCSSLFYLNPETFRENYTIQREMNRARSTLFWGSNNAGSNAFEGFNMVPSLHPLETLHNKLTMRELDDFLKRATDSKFVTPISSPPYSNTPLASPLVPVARAQRGNQSSSNSSTGPSSPVSGMGNLVLSRLQEAAAYIFQRQDSSQDDSKS</sequence>
<dbReference type="Proteomes" id="UP000694844">
    <property type="component" value="Chromosome 7"/>
</dbReference>
<comment type="similarity">
    <text evidence="2 10">Belongs to the histidine acid phosphatase family. VIP1 subfamily.</text>
</comment>
<feature type="region of interest" description="Disordered" evidence="11">
    <location>
        <begin position="1035"/>
        <end position="1054"/>
    </location>
</feature>
<feature type="compositionally biased region" description="Basic and acidic residues" evidence="11">
    <location>
        <begin position="1154"/>
        <end position="1167"/>
    </location>
</feature>
<dbReference type="RefSeq" id="XP_022292345.1">
    <property type="nucleotide sequence ID" value="XM_022436637.1"/>
</dbReference>
<evidence type="ECO:0000256" key="6">
    <source>
        <dbReference type="ARBA" id="ARBA00022777"/>
    </source>
</evidence>
<gene>
    <name evidence="14 15" type="primary">LOC111103393</name>
</gene>
<dbReference type="Gene3D" id="3.30.470.20">
    <property type="entry name" value="ATP-grasp fold, B domain"/>
    <property type="match status" value="1"/>
</dbReference>
<feature type="region of interest" description="Disordered" evidence="11">
    <location>
        <begin position="1363"/>
        <end position="1386"/>
    </location>
</feature>
<keyword evidence="6 10" id="KW-0418">Kinase</keyword>
<dbReference type="GeneID" id="111103393"/>
<comment type="catalytic activity">
    <reaction evidence="9">
        <text>1D-myo-inositol hexakisphosphate + ATP = 1-diphospho-1D-myo-inositol 2,3,4,5,6-pentakisphosphate + ADP</text>
        <dbReference type="Rhea" id="RHEA:37459"/>
        <dbReference type="ChEBI" id="CHEBI:30616"/>
        <dbReference type="ChEBI" id="CHEBI:58130"/>
        <dbReference type="ChEBI" id="CHEBI:74946"/>
        <dbReference type="ChEBI" id="CHEBI:456216"/>
        <dbReference type="EC" id="2.7.4.24"/>
    </reaction>
    <physiologicalReaction direction="left-to-right" evidence="9">
        <dbReference type="Rhea" id="RHEA:37460"/>
    </physiologicalReaction>
</comment>
<dbReference type="EC" id="2.7.4.24" evidence="10"/>
<organism evidence="13 14">
    <name type="scientific">Crassostrea virginica</name>
    <name type="common">Eastern oyster</name>
    <dbReference type="NCBI Taxonomy" id="6565"/>
    <lineage>
        <taxon>Eukaryota</taxon>
        <taxon>Metazoa</taxon>
        <taxon>Spiralia</taxon>
        <taxon>Lophotrochozoa</taxon>
        <taxon>Mollusca</taxon>
        <taxon>Bivalvia</taxon>
        <taxon>Autobranchia</taxon>
        <taxon>Pteriomorphia</taxon>
        <taxon>Ostreida</taxon>
        <taxon>Ostreoidea</taxon>
        <taxon>Ostreidae</taxon>
        <taxon>Crassostrea</taxon>
    </lineage>
</organism>
<dbReference type="FunFam" id="3.40.50.11950:FF:000002">
    <property type="entry name" value="Inositol hexakisphosphate and diphosphoinositol-pentakisphosphate kinase"/>
    <property type="match status" value="1"/>
</dbReference>
<feature type="region of interest" description="Disordered" evidence="11">
    <location>
        <begin position="1"/>
        <end position="22"/>
    </location>
</feature>
<evidence type="ECO:0000256" key="11">
    <source>
        <dbReference type="SAM" id="MobiDB-lite"/>
    </source>
</evidence>
<evidence type="ECO:0000259" key="12">
    <source>
        <dbReference type="Pfam" id="PF18086"/>
    </source>
</evidence>
<evidence type="ECO:0000313" key="15">
    <source>
        <dbReference type="RefSeq" id="XP_022292346.1"/>
    </source>
</evidence>
<feature type="domain" description="VIP1 N-terminal" evidence="12">
    <location>
        <begin position="52"/>
        <end position="141"/>
    </location>
</feature>
<reference evidence="14 15" key="1">
    <citation type="submission" date="2025-04" db="UniProtKB">
        <authorList>
            <consortium name="RefSeq"/>
        </authorList>
    </citation>
    <scope>IDENTIFICATION</scope>
    <source>
        <tissue evidence="14 15">Whole sample</tissue>
    </source>
</reference>
<evidence type="ECO:0000256" key="3">
    <source>
        <dbReference type="ARBA" id="ARBA00022490"/>
    </source>
</evidence>
<feature type="compositionally biased region" description="Basic and acidic residues" evidence="11">
    <location>
        <begin position="1108"/>
        <end position="1128"/>
    </location>
</feature>
<protein>
    <recommendedName>
        <fullName evidence="10">Inositol hexakisphosphate and diphosphoinositol-pentakisphosphate kinase</fullName>
        <ecNumber evidence="10">2.7.4.24</ecNumber>
    </recommendedName>
</protein>
<feature type="compositionally biased region" description="Polar residues" evidence="11">
    <location>
        <begin position="1095"/>
        <end position="1107"/>
    </location>
</feature>
<feature type="compositionally biased region" description="Polar residues" evidence="11">
    <location>
        <begin position="1129"/>
        <end position="1141"/>
    </location>
</feature>
<comment type="catalytic activity">
    <reaction evidence="8">
        <text>5-diphospho-1D-myo-inositol 1,2,3,4,6-pentakisphosphate + ATP + H(+) = 1,5-bis(diphospho)-1D-myo-inositol 2,3,4,6-tetrakisphosphate + ADP</text>
        <dbReference type="Rhea" id="RHEA:10276"/>
        <dbReference type="ChEBI" id="CHEBI:15378"/>
        <dbReference type="ChEBI" id="CHEBI:30616"/>
        <dbReference type="ChEBI" id="CHEBI:58628"/>
        <dbReference type="ChEBI" id="CHEBI:77983"/>
        <dbReference type="ChEBI" id="CHEBI:456216"/>
        <dbReference type="EC" id="2.7.4.24"/>
    </reaction>
    <physiologicalReaction direction="left-to-right" evidence="8">
        <dbReference type="Rhea" id="RHEA:10277"/>
    </physiologicalReaction>
</comment>
<dbReference type="GO" id="GO:0000828">
    <property type="term" value="F:inositol hexakisphosphate kinase activity"/>
    <property type="evidence" value="ECO:0007669"/>
    <property type="project" value="TreeGrafter"/>
</dbReference>
<dbReference type="Gene3D" id="3.40.50.11950">
    <property type="match status" value="1"/>
</dbReference>
<accession>A0A8B8AMC0</accession>
<dbReference type="RefSeq" id="XP_022292346.1">
    <property type="nucleotide sequence ID" value="XM_022436638.1"/>
</dbReference>
<comment type="subcellular location">
    <subcellularLocation>
        <location evidence="1 10">Cytoplasm</location>
        <location evidence="1 10">Cytosol</location>
    </subcellularLocation>
</comment>
<dbReference type="InterPro" id="IPR040557">
    <property type="entry name" value="VIP1_N"/>
</dbReference>
<keyword evidence="13" id="KW-1185">Reference proteome</keyword>
<feature type="region of interest" description="Disordered" evidence="11">
    <location>
        <begin position="1217"/>
        <end position="1239"/>
    </location>
</feature>
<dbReference type="SUPFAM" id="SSF53254">
    <property type="entry name" value="Phosphoglycerate mutase-like"/>
    <property type="match status" value="1"/>
</dbReference>
<dbReference type="Pfam" id="PF00328">
    <property type="entry name" value="His_Phos_2"/>
    <property type="match status" value="1"/>
</dbReference>
<feature type="compositionally biased region" description="Basic and acidic residues" evidence="11">
    <location>
        <begin position="1219"/>
        <end position="1239"/>
    </location>
</feature>
<feature type="region of interest" description="Disordered" evidence="11">
    <location>
        <begin position="1095"/>
        <end position="1171"/>
    </location>
</feature>
<dbReference type="GO" id="GO:0005524">
    <property type="term" value="F:ATP binding"/>
    <property type="evidence" value="ECO:0007669"/>
    <property type="project" value="UniProtKB-KW"/>
</dbReference>
<feature type="compositionally biased region" description="Basic and acidic residues" evidence="11">
    <location>
        <begin position="1070"/>
        <end position="1080"/>
    </location>
</feature>
<dbReference type="KEGG" id="cvn:111103393"/>
<dbReference type="Gene3D" id="3.40.50.1240">
    <property type="entry name" value="Phosphoglycerate mutase-like"/>
    <property type="match status" value="1"/>
</dbReference>
<evidence type="ECO:0000256" key="7">
    <source>
        <dbReference type="ARBA" id="ARBA00022840"/>
    </source>
</evidence>